<proteinExistence type="predicted"/>
<sequence>VTTSQGFHWLSQLRHSWNEQQRHCYVNICDAQFLYSYEYLGNTARLVITPLTDR</sequence>
<dbReference type="GO" id="GO:0008569">
    <property type="term" value="F:minus-end-directed microtubule motor activity"/>
    <property type="evidence" value="ECO:0007669"/>
    <property type="project" value="TreeGrafter"/>
</dbReference>
<feature type="non-terminal residue" evidence="1">
    <location>
        <position position="54"/>
    </location>
</feature>
<dbReference type="GO" id="GO:0045505">
    <property type="term" value="F:dynein intermediate chain binding"/>
    <property type="evidence" value="ECO:0007669"/>
    <property type="project" value="InterPro"/>
</dbReference>
<dbReference type="GO" id="GO:0030286">
    <property type="term" value="C:dynein complex"/>
    <property type="evidence" value="ECO:0007669"/>
    <property type="project" value="InterPro"/>
</dbReference>
<dbReference type="InterPro" id="IPR026983">
    <property type="entry name" value="DHC"/>
</dbReference>
<gene>
    <name evidence="1" type="ORF">F2P81_026017</name>
</gene>
<dbReference type="GO" id="GO:0051959">
    <property type="term" value="F:dynein light intermediate chain binding"/>
    <property type="evidence" value="ECO:0007669"/>
    <property type="project" value="InterPro"/>
</dbReference>
<feature type="non-terminal residue" evidence="1">
    <location>
        <position position="1"/>
    </location>
</feature>
<name>A0A6A4RQS1_SCOMX</name>
<comment type="caution">
    <text evidence="1">The sequence shown here is derived from an EMBL/GenBank/DDBJ whole genome shotgun (WGS) entry which is preliminary data.</text>
</comment>
<dbReference type="PANTHER" id="PTHR10676:SF36">
    <property type="entry name" value="DYNEIN HEAVY CHAIN AT 93AB, ISOFORM C"/>
    <property type="match status" value="1"/>
</dbReference>
<reference evidence="1 2" key="1">
    <citation type="submission" date="2019-06" db="EMBL/GenBank/DDBJ databases">
        <title>Draft genomes of female and male turbot (Scophthalmus maximus).</title>
        <authorList>
            <person name="Xu H."/>
            <person name="Xu X.-W."/>
            <person name="Shao C."/>
            <person name="Chen S."/>
        </authorList>
    </citation>
    <scope>NUCLEOTIDE SEQUENCE [LARGE SCALE GENOMIC DNA]</scope>
    <source>
        <strain evidence="1">Ysfricsl-2016a</strain>
        <tissue evidence="1">Blood</tissue>
    </source>
</reference>
<dbReference type="EMBL" id="VEVO01002607">
    <property type="protein sequence ID" value="KAF0021730.1"/>
    <property type="molecule type" value="Genomic_DNA"/>
</dbReference>
<dbReference type="AlphaFoldDB" id="A0A6A4RQS1"/>
<dbReference type="GO" id="GO:0097729">
    <property type="term" value="C:9+2 motile cilium"/>
    <property type="evidence" value="ECO:0007669"/>
    <property type="project" value="TreeGrafter"/>
</dbReference>
<dbReference type="Gene3D" id="1.20.58.1120">
    <property type="match status" value="1"/>
</dbReference>
<organism evidence="1 2">
    <name type="scientific">Scophthalmus maximus</name>
    <name type="common">Turbot</name>
    <name type="synonym">Psetta maxima</name>
    <dbReference type="NCBI Taxonomy" id="52904"/>
    <lineage>
        <taxon>Eukaryota</taxon>
        <taxon>Metazoa</taxon>
        <taxon>Chordata</taxon>
        <taxon>Craniata</taxon>
        <taxon>Vertebrata</taxon>
        <taxon>Euteleostomi</taxon>
        <taxon>Actinopterygii</taxon>
        <taxon>Neopterygii</taxon>
        <taxon>Teleostei</taxon>
        <taxon>Neoteleostei</taxon>
        <taxon>Acanthomorphata</taxon>
        <taxon>Carangaria</taxon>
        <taxon>Pleuronectiformes</taxon>
        <taxon>Pleuronectoidei</taxon>
        <taxon>Scophthalmidae</taxon>
        <taxon>Scophthalmus</taxon>
    </lineage>
</organism>
<dbReference type="Proteomes" id="UP000438429">
    <property type="component" value="Unassembled WGS sequence"/>
</dbReference>
<dbReference type="GO" id="GO:0005930">
    <property type="term" value="C:axoneme"/>
    <property type="evidence" value="ECO:0007669"/>
    <property type="project" value="TreeGrafter"/>
</dbReference>
<evidence type="ECO:0000313" key="1">
    <source>
        <dbReference type="EMBL" id="KAF0021730.1"/>
    </source>
</evidence>
<evidence type="ECO:0000313" key="2">
    <source>
        <dbReference type="Proteomes" id="UP000438429"/>
    </source>
</evidence>
<protein>
    <submittedName>
        <fullName evidence="1">Uncharacterized protein</fullName>
    </submittedName>
</protein>
<dbReference type="PANTHER" id="PTHR10676">
    <property type="entry name" value="DYNEIN HEAVY CHAIN FAMILY PROTEIN"/>
    <property type="match status" value="1"/>
</dbReference>
<dbReference type="GO" id="GO:0060294">
    <property type="term" value="P:cilium movement involved in cell motility"/>
    <property type="evidence" value="ECO:0007669"/>
    <property type="project" value="TreeGrafter"/>
</dbReference>
<accession>A0A6A4RQS1</accession>